<dbReference type="PANTHER" id="PTHR27007">
    <property type="match status" value="1"/>
</dbReference>
<keyword evidence="1" id="KW-0547">Nucleotide-binding</keyword>
<name>A0ABQ8H085_9ROSI</name>
<evidence type="ECO:0000313" key="3">
    <source>
        <dbReference type="EMBL" id="KAH7531116.1"/>
    </source>
</evidence>
<protein>
    <submittedName>
        <fullName evidence="3">Uncharacterized protein</fullName>
    </submittedName>
</protein>
<dbReference type="SUPFAM" id="SSF56112">
    <property type="entry name" value="Protein kinase-like (PK-like)"/>
    <property type="match status" value="1"/>
</dbReference>
<dbReference type="Gene3D" id="1.10.510.10">
    <property type="entry name" value="Transferase(Phosphotransferase) domain 1"/>
    <property type="match status" value="1"/>
</dbReference>
<evidence type="ECO:0000313" key="4">
    <source>
        <dbReference type="Proteomes" id="UP000827721"/>
    </source>
</evidence>
<proteinExistence type="predicted"/>
<dbReference type="InterPro" id="IPR011009">
    <property type="entry name" value="Kinase-like_dom_sf"/>
</dbReference>
<organism evidence="3 4">
    <name type="scientific">Xanthoceras sorbifolium</name>
    <dbReference type="NCBI Taxonomy" id="99658"/>
    <lineage>
        <taxon>Eukaryota</taxon>
        <taxon>Viridiplantae</taxon>
        <taxon>Streptophyta</taxon>
        <taxon>Embryophyta</taxon>
        <taxon>Tracheophyta</taxon>
        <taxon>Spermatophyta</taxon>
        <taxon>Magnoliopsida</taxon>
        <taxon>eudicotyledons</taxon>
        <taxon>Gunneridae</taxon>
        <taxon>Pentapetalae</taxon>
        <taxon>rosids</taxon>
        <taxon>malvids</taxon>
        <taxon>Sapindales</taxon>
        <taxon>Sapindaceae</taxon>
        <taxon>Xanthoceroideae</taxon>
        <taxon>Xanthoceras</taxon>
    </lineage>
</organism>
<keyword evidence="2" id="KW-0067">ATP-binding</keyword>
<reference evidence="3 4" key="1">
    <citation type="submission" date="2021-02" db="EMBL/GenBank/DDBJ databases">
        <title>Plant Genome Project.</title>
        <authorList>
            <person name="Zhang R.-G."/>
        </authorList>
    </citation>
    <scope>NUCLEOTIDE SEQUENCE [LARGE SCALE GENOMIC DNA]</scope>
    <source>
        <tissue evidence="3">Leaves</tissue>
    </source>
</reference>
<keyword evidence="4" id="KW-1185">Reference proteome</keyword>
<evidence type="ECO:0000256" key="1">
    <source>
        <dbReference type="ARBA" id="ARBA00022741"/>
    </source>
</evidence>
<gene>
    <name evidence="3" type="ORF">JRO89_XSUnG0018600</name>
</gene>
<dbReference type="EMBL" id="JAFEMO010000036">
    <property type="protein sequence ID" value="KAH7531116.1"/>
    <property type="molecule type" value="Genomic_DNA"/>
</dbReference>
<sequence>MLEVACGKRPMEQQGCVVDCWRRGAILEASDPTLEGTYAADQMELVLKLGMFCSHPIPEARPSMRQVMQYLDGEAKLPDIPSNNVIDFFSATNQSSGLMIFTPLLGSSPAQVMSTTDSILVEGVNVKDYIVNKIKPGKALSQVITNATSPRKPRERAVVEKVKEVVSYLL</sequence>
<dbReference type="Proteomes" id="UP000827721">
    <property type="component" value="Unassembled WGS sequence"/>
</dbReference>
<accession>A0ABQ8H085</accession>
<evidence type="ECO:0000256" key="2">
    <source>
        <dbReference type="ARBA" id="ARBA00022840"/>
    </source>
</evidence>
<comment type="caution">
    <text evidence="3">The sequence shown here is derived from an EMBL/GenBank/DDBJ whole genome shotgun (WGS) entry which is preliminary data.</text>
</comment>
<dbReference type="InterPro" id="IPR050528">
    <property type="entry name" value="L-type_Lectin-RKs"/>
</dbReference>